<reference evidence="6 8" key="3">
    <citation type="submission" date="2017-05" db="EMBL/GenBank/DDBJ databases">
        <authorList>
            <person name="Song R."/>
            <person name="Chenine A.L."/>
            <person name="Ruprecht R.M."/>
        </authorList>
    </citation>
    <scope>NUCLEOTIDE SEQUENCE [LARGE SCALE GENOMIC DNA]</scope>
    <source>
        <strain evidence="6 8">KA00229</strain>
    </source>
</reference>
<dbReference type="GO" id="GO:0019867">
    <property type="term" value="C:outer membrane"/>
    <property type="evidence" value="ECO:0007669"/>
    <property type="project" value="InterPro"/>
</dbReference>
<evidence type="ECO:0000313" key="5">
    <source>
        <dbReference type="EMBL" id="KXB90565.1"/>
    </source>
</evidence>
<dbReference type="AlphaFoldDB" id="A0A134CEB8"/>
<keyword evidence="7" id="KW-1185">Reference proteome</keyword>
<dbReference type="InterPro" id="IPR051933">
    <property type="entry name" value="Resuscitation_pf_RpfB"/>
</dbReference>
<evidence type="ECO:0000259" key="4">
    <source>
        <dbReference type="Pfam" id="PF06725"/>
    </source>
</evidence>
<dbReference type="SUPFAM" id="SSF47090">
    <property type="entry name" value="PGBD-like"/>
    <property type="match status" value="1"/>
</dbReference>
<reference evidence="5" key="1">
    <citation type="submission" date="2016-01" db="EMBL/GenBank/DDBJ databases">
        <authorList>
            <person name="Oliw E.H."/>
        </authorList>
    </citation>
    <scope>NUCLEOTIDE SEQUENCE [LARGE SCALE GENOMIC DNA]</scope>
    <source>
        <strain evidence="5">KA00182</strain>
    </source>
</reference>
<feature type="domain" description="Peptidoglycan binding-like" evidence="3">
    <location>
        <begin position="26"/>
        <end position="81"/>
    </location>
</feature>
<gene>
    <name evidence="6" type="ORF">CAL30_03470</name>
    <name evidence="5" type="ORF">HMPREF3182_01320</name>
</gene>
<dbReference type="EMBL" id="LSDT01000046">
    <property type="protein sequence ID" value="KXB90565.1"/>
    <property type="molecule type" value="Genomic_DNA"/>
</dbReference>
<dbReference type="PATRIC" id="fig|1588748.3.peg.1276"/>
<dbReference type="Pfam" id="PF01471">
    <property type="entry name" value="PG_binding_1"/>
    <property type="match status" value="1"/>
</dbReference>
<accession>A0A2J8BB75</accession>
<evidence type="ECO:0000259" key="3">
    <source>
        <dbReference type="Pfam" id="PF01471"/>
    </source>
</evidence>
<protein>
    <submittedName>
        <fullName evidence="5">3D domain protein</fullName>
    </submittedName>
</protein>
<dbReference type="Gene3D" id="1.10.101.10">
    <property type="entry name" value="PGBD-like superfamily/PGBD"/>
    <property type="match status" value="1"/>
</dbReference>
<name>A0A134CEB8_9FIRM</name>
<dbReference type="CDD" id="cd22786">
    <property type="entry name" value="DPBB_YuiC-like"/>
    <property type="match status" value="1"/>
</dbReference>
<reference evidence="7" key="2">
    <citation type="submission" date="2016-01" db="EMBL/GenBank/DDBJ databases">
        <authorList>
            <person name="Mitreva M."/>
            <person name="Pepin K.H."/>
            <person name="Mihindukulasuriya K.A."/>
            <person name="Fulton R."/>
            <person name="Fronick C."/>
            <person name="O'Laughlin M."/>
            <person name="Miner T."/>
            <person name="Herter B."/>
            <person name="Rosa B.A."/>
            <person name="Cordes M."/>
            <person name="Tomlinson C."/>
            <person name="Wollam A."/>
            <person name="Palsikar V.B."/>
            <person name="Mardis E.R."/>
            <person name="Wilson R.K."/>
        </authorList>
    </citation>
    <scope>NUCLEOTIDE SEQUENCE [LARGE SCALE GENOMIC DNA]</scope>
    <source>
        <strain evidence="7">KA00182</strain>
    </source>
</reference>
<feature type="chain" id="PRO_5044548533" evidence="2">
    <location>
        <begin position="19"/>
        <end position="189"/>
    </location>
</feature>
<evidence type="ECO:0000313" key="7">
    <source>
        <dbReference type="Proteomes" id="UP000070160"/>
    </source>
</evidence>
<organism evidence="5 7">
    <name type="scientific">Megasphaera hutchinsoni</name>
    <dbReference type="NCBI Taxonomy" id="1588748"/>
    <lineage>
        <taxon>Bacteria</taxon>
        <taxon>Bacillati</taxon>
        <taxon>Bacillota</taxon>
        <taxon>Negativicutes</taxon>
        <taxon>Veillonellales</taxon>
        <taxon>Veillonellaceae</taxon>
        <taxon>Megasphaera</taxon>
    </lineage>
</organism>
<accession>A0A134CEB8</accession>
<dbReference type="InterPro" id="IPR036908">
    <property type="entry name" value="RlpA-like_sf"/>
</dbReference>
<dbReference type="STRING" id="1588748.HMPREF3182_01320"/>
<dbReference type="GO" id="GO:0009254">
    <property type="term" value="P:peptidoglycan turnover"/>
    <property type="evidence" value="ECO:0007669"/>
    <property type="project" value="InterPro"/>
</dbReference>
<dbReference type="Proteomes" id="UP000242958">
    <property type="component" value="Unassembled WGS sequence"/>
</dbReference>
<evidence type="ECO:0000256" key="2">
    <source>
        <dbReference type="SAM" id="SignalP"/>
    </source>
</evidence>
<dbReference type="Gene3D" id="2.40.40.10">
    <property type="entry name" value="RlpA-like domain"/>
    <property type="match status" value="1"/>
</dbReference>
<evidence type="ECO:0000256" key="1">
    <source>
        <dbReference type="ARBA" id="ARBA00022729"/>
    </source>
</evidence>
<dbReference type="EMBL" id="NFMF01000004">
    <property type="protein sequence ID" value="PNH22024.1"/>
    <property type="molecule type" value="Genomic_DNA"/>
</dbReference>
<dbReference type="InterPro" id="IPR010611">
    <property type="entry name" value="3D_dom"/>
</dbReference>
<dbReference type="GO" id="GO:0004553">
    <property type="term" value="F:hydrolase activity, hydrolyzing O-glycosyl compounds"/>
    <property type="evidence" value="ECO:0007669"/>
    <property type="project" value="InterPro"/>
</dbReference>
<feature type="domain" description="3D" evidence="4">
    <location>
        <begin position="130"/>
        <end position="189"/>
    </location>
</feature>
<dbReference type="InterPro" id="IPR036366">
    <property type="entry name" value="PGBDSf"/>
</dbReference>
<sequence length="189" mass="20534">MLLFTIVCIFACSSFAEANIGMGMQGVAVQNIQNMLINKGYLSDRADGVFGQFTREAVERFQAENGLDIDGIVGEQTLEALQKNSEKQGKQLMQKIVGKRILNMHATAYSAEDPGNTGITARGHRLKRGVVSVDPTVIPLGTKLYIEGYGYAVADDTGGAIVGKRIDLAMDSNREALRFGRRNVVVHVL</sequence>
<dbReference type="InterPro" id="IPR002477">
    <property type="entry name" value="Peptidoglycan-bd-like"/>
</dbReference>
<dbReference type="PANTHER" id="PTHR39160">
    <property type="entry name" value="CELL WALL-BINDING PROTEIN YOCH"/>
    <property type="match status" value="1"/>
</dbReference>
<dbReference type="Pfam" id="PF06725">
    <property type="entry name" value="3D"/>
    <property type="match status" value="1"/>
</dbReference>
<dbReference type="Proteomes" id="UP000070160">
    <property type="component" value="Unassembled WGS sequence"/>
</dbReference>
<dbReference type="SUPFAM" id="SSF50685">
    <property type="entry name" value="Barwin-like endoglucanases"/>
    <property type="match status" value="1"/>
</dbReference>
<evidence type="ECO:0000313" key="8">
    <source>
        <dbReference type="Proteomes" id="UP000242958"/>
    </source>
</evidence>
<evidence type="ECO:0000313" key="6">
    <source>
        <dbReference type="EMBL" id="PNH22024.1"/>
    </source>
</evidence>
<proteinExistence type="predicted"/>
<dbReference type="InterPro" id="IPR036365">
    <property type="entry name" value="PGBD-like_sf"/>
</dbReference>
<feature type="signal peptide" evidence="2">
    <location>
        <begin position="1"/>
        <end position="18"/>
    </location>
</feature>
<comment type="caution">
    <text evidence="5">The sequence shown here is derived from an EMBL/GenBank/DDBJ whole genome shotgun (WGS) entry which is preliminary data.</text>
</comment>
<dbReference type="PANTHER" id="PTHR39160:SF4">
    <property type="entry name" value="RESUSCITATION-PROMOTING FACTOR RPFB"/>
    <property type="match status" value="1"/>
</dbReference>
<dbReference type="RefSeq" id="WP_007393179.1">
    <property type="nucleotide sequence ID" value="NZ_KQ960953.1"/>
</dbReference>
<keyword evidence="1 2" id="KW-0732">Signal</keyword>